<dbReference type="InterPro" id="IPR036291">
    <property type="entry name" value="NAD(P)-bd_dom_sf"/>
</dbReference>
<proteinExistence type="inferred from homology"/>
<dbReference type="PRINTS" id="PR00080">
    <property type="entry name" value="SDRFAMILY"/>
</dbReference>
<dbReference type="Pfam" id="PF13561">
    <property type="entry name" value="adh_short_C2"/>
    <property type="match status" value="1"/>
</dbReference>
<dbReference type="EMBL" id="JALKFT010000013">
    <property type="protein sequence ID" value="MCK9877003.1"/>
    <property type="molecule type" value="Genomic_DNA"/>
</dbReference>
<dbReference type="SUPFAM" id="SSF51735">
    <property type="entry name" value="NAD(P)-binding Rossmann-fold domains"/>
    <property type="match status" value="1"/>
</dbReference>
<evidence type="ECO:0000259" key="3">
    <source>
        <dbReference type="SMART" id="SM00822"/>
    </source>
</evidence>
<dbReference type="InterPro" id="IPR002347">
    <property type="entry name" value="SDR_fam"/>
</dbReference>
<dbReference type="InterPro" id="IPR057326">
    <property type="entry name" value="KR_dom"/>
</dbReference>
<dbReference type="PRINTS" id="PR00081">
    <property type="entry name" value="GDHRDH"/>
</dbReference>
<evidence type="ECO:0000256" key="2">
    <source>
        <dbReference type="ARBA" id="ARBA00023002"/>
    </source>
</evidence>
<dbReference type="RefSeq" id="WP_248825304.1">
    <property type="nucleotide sequence ID" value="NZ_JALKFT010000013.1"/>
</dbReference>
<dbReference type="SMART" id="SM00822">
    <property type="entry name" value="PKS_KR"/>
    <property type="match status" value="1"/>
</dbReference>
<keyword evidence="5" id="KW-1185">Reference proteome</keyword>
<evidence type="ECO:0000256" key="1">
    <source>
        <dbReference type="ARBA" id="ARBA00006484"/>
    </source>
</evidence>
<comment type="similarity">
    <text evidence="1">Belongs to the short-chain dehydrogenases/reductases (SDR) family.</text>
</comment>
<keyword evidence="2" id="KW-0560">Oxidoreductase</keyword>
<dbReference type="Proteomes" id="UP001201873">
    <property type="component" value="Unassembled WGS sequence"/>
</dbReference>
<name>A0ABT0JZN2_9ACTN</name>
<sequence>MSDPYPSDLLPPTTPAVDGARIALVTGASRGLGRSMATHLAQAGIGVIGTYHSNSEEAGKLVAELTALDVPAAALRLDVADSESFEDFTTQIRATLDGFGVERLAYLVNNAGIGVHAPYTETTAEQFDELFHVHVKAPFFLTQLLLPLLADGGRILNVSSGLARFTGPGFAAYASAKGAIEVLTRYQAKELGERGIRVNVLVPGAIATDFGGGVVRDNEQTNRAVAAAIALGRAGEADDIGAAVPLILADGFSWANGTRIELSGGQNL</sequence>
<feature type="domain" description="Ketoreductase" evidence="3">
    <location>
        <begin position="21"/>
        <end position="218"/>
    </location>
</feature>
<accession>A0ABT0JZN2</accession>
<organism evidence="4 5">
    <name type="scientific">Frankia umida</name>
    <dbReference type="NCBI Taxonomy" id="573489"/>
    <lineage>
        <taxon>Bacteria</taxon>
        <taxon>Bacillati</taxon>
        <taxon>Actinomycetota</taxon>
        <taxon>Actinomycetes</taxon>
        <taxon>Frankiales</taxon>
        <taxon>Frankiaceae</taxon>
        <taxon>Frankia</taxon>
    </lineage>
</organism>
<evidence type="ECO:0000313" key="5">
    <source>
        <dbReference type="Proteomes" id="UP001201873"/>
    </source>
</evidence>
<comment type="caution">
    <text evidence="4">The sequence shown here is derived from an EMBL/GenBank/DDBJ whole genome shotgun (WGS) entry which is preliminary data.</text>
</comment>
<dbReference type="Gene3D" id="3.40.50.720">
    <property type="entry name" value="NAD(P)-binding Rossmann-like Domain"/>
    <property type="match status" value="1"/>
</dbReference>
<gene>
    <name evidence="4" type="ORF">MXD59_14685</name>
</gene>
<dbReference type="PANTHER" id="PTHR43639:SF1">
    <property type="entry name" value="SHORT-CHAIN DEHYDROGENASE_REDUCTASE FAMILY PROTEIN"/>
    <property type="match status" value="1"/>
</dbReference>
<protein>
    <submittedName>
        <fullName evidence="4">SDR family oxidoreductase</fullName>
    </submittedName>
</protein>
<dbReference type="PANTHER" id="PTHR43639">
    <property type="entry name" value="OXIDOREDUCTASE, SHORT-CHAIN DEHYDROGENASE/REDUCTASE FAMILY (AFU_ORTHOLOGUE AFUA_5G02870)"/>
    <property type="match status" value="1"/>
</dbReference>
<evidence type="ECO:0000313" key="4">
    <source>
        <dbReference type="EMBL" id="MCK9877003.1"/>
    </source>
</evidence>
<reference evidence="4 5" key="1">
    <citation type="submission" date="2022-04" db="EMBL/GenBank/DDBJ databases">
        <title>Genome diversity in the genus Frankia.</title>
        <authorList>
            <person name="Carlos-Shanley C."/>
            <person name="Hahn D."/>
        </authorList>
    </citation>
    <scope>NUCLEOTIDE SEQUENCE [LARGE SCALE GENOMIC DNA]</scope>
    <source>
        <strain evidence="4 5">Ag45/Mut15</strain>
    </source>
</reference>